<dbReference type="AlphaFoldDB" id="A0AAV4U237"/>
<organism evidence="2 3">
    <name type="scientific">Caerostris extrusa</name>
    <name type="common">Bark spider</name>
    <name type="synonym">Caerostris bankana</name>
    <dbReference type="NCBI Taxonomy" id="172846"/>
    <lineage>
        <taxon>Eukaryota</taxon>
        <taxon>Metazoa</taxon>
        <taxon>Ecdysozoa</taxon>
        <taxon>Arthropoda</taxon>
        <taxon>Chelicerata</taxon>
        <taxon>Arachnida</taxon>
        <taxon>Araneae</taxon>
        <taxon>Araneomorphae</taxon>
        <taxon>Entelegynae</taxon>
        <taxon>Araneoidea</taxon>
        <taxon>Araneidae</taxon>
        <taxon>Caerostris</taxon>
    </lineage>
</organism>
<dbReference type="Proteomes" id="UP001054945">
    <property type="component" value="Unassembled WGS sequence"/>
</dbReference>
<reference evidence="2 3" key="1">
    <citation type="submission" date="2021-06" db="EMBL/GenBank/DDBJ databases">
        <title>Caerostris extrusa draft genome.</title>
        <authorList>
            <person name="Kono N."/>
            <person name="Arakawa K."/>
        </authorList>
    </citation>
    <scope>NUCLEOTIDE SEQUENCE [LARGE SCALE GENOMIC DNA]</scope>
</reference>
<evidence type="ECO:0000313" key="2">
    <source>
        <dbReference type="EMBL" id="GIY51817.1"/>
    </source>
</evidence>
<protein>
    <submittedName>
        <fullName evidence="2">Uncharacterized protein</fullName>
    </submittedName>
</protein>
<feature type="region of interest" description="Disordered" evidence="1">
    <location>
        <begin position="91"/>
        <end position="116"/>
    </location>
</feature>
<keyword evidence="3" id="KW-1185">Reference proteome</keyword>
<evidence type="ECO:0000256" key="1">
    <source>
        <dbReference type="SAM" id="MobiDB-lite"/>
    </source>
</evidence>
<sequence length="116" mass="12987">MDASARRRGCRLPEVDLYARPQPSQPRVRMSRPRCLQIIQGGAEMEVVACFFFFAGQVNTLKPILNKHSRSPHKAFTAVWAETILITQTSSDAEPKNDGIQDDDYYEDLSNSLAGS</sequence>
<name>A0AAV4U237_CAEEX</name>
<dbReference type="EMBL" id="BPLR01012166">
    <property type="protein sequence ID" value="GIY51817.1"/>
    <property type="molecule type" value="Genomic_DNA"/>
</dbReference>
<evidence type="ECO:0000313" key="3">
    <source>
        <dbReference type="Proteomes" id="UP001054945"/>
    </source>
</evidence>
<comment type="caution">
    <text evidence="2">The sequence shown here is derived from an EMBL/GenBank/DDBJ whole genome shotgun (WGS) entry which is preliminary data.</text>
</comment>
<proteinExistence type="predicted"/>
<accession>A0AAV4U237</accession>
<gene>
    <name evidence="2" type="ORF">CEXT_93461</name>
</gene>